<proteinExistence type="predicted"/>
<name>A0ABX5JFN6_9RHOB</name>
<comment type="caution">
    <text evidence="2">The sequence shown here is derived from an EMBL/GenBank/DDBJ whole genome shotgun (WGS) entry which is preliminary data.</text>
</comment>
<gene>
    <name evidence="2" type="ORF">C8J29_101287</name>
</gene>
<accession>A0ABX5JFN6</accession>
<sequence>MQEATVMTSAPILRHLAVEDPRPFAPVLTSAGDPPHGIEPLDPLPDRVEPDLIALTEALRREARAQGPAPPTSGQAAFGHWLREFPG</sequence>
<evidence type="ECO:0000313" key="2">
    <source>
        <dbReference type="EMBL" id="PTM81350.1"/>
    </source>
</evidence>
<reference evidence="2 3" key="1">
    <citation type="submission" date="2018-04" db="EMBL/GenBank/DDBJ databases">
        <title>Genomic Encyclopedia of Type Strains, Phase III (KMG-III): the genomes of soil and plant-associated and newly described type strains.</title>
        <authorList>
            <person name="Whitman W."/>
        </authorList>
    </citation>
    <scope>NUCLEOTIDE SEQUENCE [LARGE SCALE GENOMIC DNA]</scope>
    <source>
        <strain evidence="2 3">JA192</strain>
    </source>
</reference>
<evidence type="ECO:0000256" key="1">
    <source>
        <dbReference type="SAM" id="MobiDB-lite"/>
    </source>
</evidence>
<protein>
    <submittedName>
        <fullName evidence="2">Uncharacterized protein</fullName>
    </submittedName>
</protein>
<evidence type="ECO:0000313" key="3">
    <source>
        <dbReference type="Proteomes" id="UP000240800"/>
    </source>
</evidence>
<keyword evidence="3" id="KW-1185">Reference proteome</keyword>
<dbReference type="EMBL" id="PZZW01000001">
    <property type="protein sequence ID" value="PTM81350.1"/>
    <property type="molecule type" value="Genomic_DNA"/>
</dbReference>
<dbReference type="Proteomes" id="UP000240800">
    <property type="component" value="Unassembled WGS sequence"/>
</dbReference>
<organism evidence="2 3">
    <name type="scientific">Cereibacter johrii</name>
    <dbReference type="NCBI Taxonomy" id="445629"/>
    <lineage>
        <taxon>Bacteria</taxon>
        <taxon>Pseudomonadati</taxon>
        <taxon>Pseudomonadota</taxon>
        <taxon>Alphaproteobacteria</taxon>
        <taxon>Rhodobacterales</taxon>
        <taxon>Paracoccaceae</taxon>
        <taxon>Cereibacter</taxon>
    </lineage>
</organism>
<feature type="region of interest" description="Disordered" evidence="1">
    <location>
        <begin position="62"/>
        <end position="87"/>
    </location>
</feature>
<feature type="region of interest" description="Disordered" evidence="1">
    <location>
        <begin position="24"/>
        <end position="46"/>
    </location>
</feature>